<reference evidence="2" key="1">
    <citation type="submission" date="2018-06" db="EMBL/GenBank/DDBJ databases">
        <authorList>
            <person name="Feng T."/>
            <person name="Jeon C.O."/>
        </authorList>
    </citation>
    <scope>NUCLEOTIDE SEQUENCE [LARGE SCALE GENOMIC DNA]</scope>
    <source>
        <strain evidence="2">S23</strain>
    </source>
</reference>
<dbReference type="AlphaFoldDB" id="A0A370NKF5"/>
<gene>
    <name evidence="1" type="ORF">DN412_33295</name>
</gene>
<evidence type="ECO:0000313" key="2">
    <source>
        <dbReference type="Proteomes" id="UP000255165"/>
    </source>
</evidence>
<accession>A0A370NKF5</accession>
<comment type="caution">
    <text evidence="1">The sequence shown here is derived from an EMBL/GenBank/DDBJ whole genome shotgun (WGS) entry which is preliminary data.</text>
</comment>
<proteinExistence type="predicted"/>
<evidence type="ECO:0000313" key="1">
    <source>
        <dbReference type="EMBL" id="RDK06094.1"/>
    </source>
</evidence>
<protein>
    <submittedName>
        <fullName evidence="1">Uncharacterized protein</fullName>
    </submittedName>
</protein>
<name>A0A370NKF5_9BURK</name>
<dbReference type="Proteomes" id="UP000255165">
    <property type="component" value="Unassembled WGS sequence"/>
</dbReference>
<sequence length="159" mass="17606">MFVLDAQAENPNGSITASHDEYSDRRSSCQTQYHACVAGQAQLKSCSARRALPLRHECRGFTRILVNGAIEDGPAAPALQQLFEFGLQWTDNYETGQVFALIGFDVPDQRLAFYQLGKLVADWLSCADLDRVVRAAREPQVLRSVTEESGPPITRAVLH</sequence>
<organism evidence="1 2">
    <name type="scientific">Cupriavidus lacunae</name>
    <dbReference type="NCBI Taxonomy" id="2666307"/>
    <lineage>
        <taxon>Bacteria</taxon>
        <taxon>Pseudomonadati</taxon>
        <taxon>Pseudomonadota</taxon>
        <taxon>Betaproteobacteria</taxon>
        <taxon>Burkholderiales</taxon>
        <taxon>Burkholderiaceae</taxon>
        <taxon>Cupriavidus</taxon>
    </lineage>
</organism>
<dbReference type="EMBL" id="QKWJ01000072">
    <property type="protein sequence ID" value="RDK06094.1"/>
    <property type="molecule type" value="Genomic_DNA"/>
</dbReference>
<keyword evidence="2" id="KW-1185">Reference proteome</keyword>